<evidence type="ECO:0000313" key="3">
    <source>
        <dbReference type="EMBL" id="BAC53273.1"/>
    </source>
</evidence>
<feature type="compositionally biased region" description="Low complexity" evidence="1">
    <location>
        <begin position="191"/>
        <end position="202"/>
    </location>
</feature>
<protein>
    <submittedName>
        <fullName evidence="3">Bll8008 protein</fullName>
    </submittedName>
</protein>
<proteinExistence type="predicted"/>
<organism evidence="3 4">
    <name type="scientific">Bradyrhizobium diazoefficiens (strain JCM 10833 / BCRC 13528 / IAM 13628 / NBRC 14792 / USDA 110)</name>
    <dbReference type="NCBI Taxonomy" id="224911"/>
    <lineage>
        <taxon>Bacteria</taxon>
        <taxon>Pseudomonadati</taxon>
        <taxon>Pseudomonadota</taxon>
        <taxon>Alphaproteobacteria</taxon>
        <taxon>Hyphomicrobiales</taxon>
        <taxon>Nitrobacteraceae</taxon>
        <taxon>Bradyrhizobium</taxon>
    </lineage>
</organism>
<dbReference type="KEGG" id="bja:bll8008"/>
<dbReference type="HOGENOM" id="CLU_1118475_0_0_5"/>
<feature type="region of interest" description="Disordered" evidence="1">
    <location>
        <begin position="189"/>
        <end position="216"/>
    </location>
</feature>
<dbReference type="InterPro" id="IPR006119">
    <property type="entry name" value="Resolv_N"/>
</dbReference>
<dbReference type="Gene3D" id="3.40.50.1390">
    <property type="entry name" value="Resolvase, N-terminal catalytic domain"/>
    <property type="match status" value="1"/>
</dbReference>
<dbReference type="FunFam" id="3.40.50.1390:FF:000008">
    <property type="entry name" value="DNA recombinase"/>
    <property type="match status" value="1"/>
</dbReference>
<dbReference type="EnsemblBacteria" id="BAC53273">
    <property type="protein sequence ID" value="BAC53273"/>
    <property type="gene ID" value="BAC53273"/>
</dbReference>
<dbReference type="Proteomes" id="UP000002526">
    <property type="component" value="Chromosome"/>
</dbReference>
<dbReference type="InterPro" id="IPR036162">
    <property type="entry name" value="Resolvase-like_N_sf"/>
</dbReference>
<dbReference type="EMBL" id="BA000040">
    <property type="protein sequence ID" value="BAC53273.1"/>
    <property type="molecule type" value="Genomic_DNA"/>
</dbReference>
<dbReference type="InterPro" id="IPR050639">
    <property type="entry name" value="SSR_resolvase"/>
</dbReference>
<dbReference type="PhylomeDB" id="Q89BZ0"/>
<dbReference type="OrthoDB" id="7735915at2"/>
<name>Q89BZ0_BRADU</name>
<sequence length="248" mass="28005">MGNWLIVPKGTSLARRTRTRRAAQYVRMSRELQRYSIKNQLAAIAAYAEANTLTIVRTYADEGRSGLRIKGRPGLIELIDDVQSGQADFDHILVYDVSRWGRFQDVDESAYYEFLCKRSGVQVEYCAELFKNDGTFVSGIAKSLKRGMAAEWSRELSVKVHAGHCRVASLGYRVGAPVGFRTTRHQSFAMAPRAGSSSPRAGACRRRRRRSWTRQRSALRNCRPRAKLWISRSCSGWSRIPEPPTSAT</sequence>
<dbReference type="GO" id="GO:0003677">
    <property type="term" value="F:DNA binding"/>
    <property type="evidence" value="ECO:0007669"/>
    <property type="project" value="InterPro"/>
</dbReference>
<dbReference type="AlphaFoldDB" id="Q89BZ0"/>
<evidence type="ECO:0000313" key="4">
    <source>
        <dbReference type="Proteomes" id="UP000002526"/>
    </source>
</evidence>
<accession>Q89BZ0</accession>
<reference evidence="4" key="1">
    <citation type="journal article" date="2002" name="DNA Res.">
        <title>Complete genomic sequence of nitrogen-fixing symbiotic bacterium Bradyrhizobium japonicum USDA110.</title>
        <authorList>
            <person name="Kaneko T."/>
            <person name="Nakamura Y."/>
            <person name="Sato S."/>
            <person name="Minamisawa K."/>
            <person name="Uchiumi T."/>
            <person name="Sasamoto S."/>
            <person name="Watanabe A."/>
            <person name="Idesawa K."/>
            <person name="Iriguchi M."/>
            <person name="Kawashima K."/>
            <person name="Kohara M."/>
            <person name="Matsumoto M."/>
            <person name="Shimpo S."/>
            <person name="Tsuruoka H."/>
            <person name="Wada T."/>
            <person name="Yamada M."/>
            <person name="Tabata S."/>
        </authorList>
    </citation>
    <scope>NUCLEOTIDE SEQUENCE [LARGE SCALE GENOMIC DNA]</scope>
    <source>
        <strain evidence="4">JCM 10833 / BCRC 13528 / IAM 13628 / NBRC 14792 / USDA 110</strain>
    </source>
</reference>
<feature type="domain" description="Resolvase/invertase-type recombinase catalytic" evidence="2">
    <location>
        <begin position="21"/>
        <end position="171"/>
    </location>
</feature>
<evidence type="ECO:0000259" key="2">
    <source>
        <dbReference type="PROSITE" id="PS51736"/>
    </source>
</evidence>
<evidence type="ECO:0000256" key="1">
    <source>
        <dbReference type="SAM" id="MobiDB-lite"/>
    </source>
</evidence>
<dbReference type="GO" id="GO:0006310">
    <property type="term" value="P:DNA recombination"/>
    <property type="evidence" value="ECO:0000318"/>
    <property type="project" value="GO_Central"/>
</dbReference>
<dbReference type="eggNOG" id="COG1961">
    <property type="taxonomic scope" value="Bacteria"/>
</dbReference>
<dbReference type="CDD" id="cd00338">
    <property type="entry name" value="Ser_Recombinase"/>
    <property type="match status" value="1"/>
</dbReference>
<dbReference type="Pfam" id="PF00239">
    <property type="entry name" value="Resolvase"/>
    <property type="match status" value="1"/>
</dbReference>
<dbReference type="PATRIC" id="fig|224911.5.peg.8241"/>
<dbReference type="SUPFAM" id="SSF53041">
    <property type="entry name" value="Resolvase-like"/>
    <property type="match status" value="1"/>
</dbReference>
<dbReference type="PANTHER" id="PTHR30461:SF23">
    <property type="entry name" value="DNA RECOMBINASE-RELATED"/>
    <property type="match status" value="1"/>
</dbReference>
<dbReference type="PANTHER" id="PTHR30461">
    <property type="entry name" value="DNA-INVERTASE FROM LAMBDOID PROPHAGE"/>
    <property type="match status" value="1"/>
</dbReference>
<dbReference type="PROSITE" id="PS51736">
    <property type="entry name" value="RECOMBINASES_3"/>
    <property type="match status" value="1"/>
</dbReference>
<keyword evidence="4" id="KW-1185">Reference proteome</keyword>
<gene>
    <name evidence="3" type="ordered locus">bll8008</name>
</gene>
<dbReference type="GO" id="GO:0000150">
    <property type="term" value="F:DNA strand exchange activity"/>
    <property type="evidence" value="ECO:0000318"/>
    <property type="project" value="GO_Central"/>
</dbReference>
<dbReference type="InParanoid" id="Q89BZ0"/>
<feature type="compositionally biased region" description="Basic residues" evidence="1">
    <location>
        <begin position="203"/>
        <end position="213"/>
    </location>
</feature>
<dbReference type="SMART" id="SM00857">
    <property type="entry name" value="Resolvase"/>
    <property type="match status" value="1"/>
</dbReference>